<dbReference type="InterPro" id="IPR023298">
    <property type="entry name" value="ATPase_P-typ_TM_dom_sf"/>
</dbReference>
<accession>A0A9X2KXM8</accession>
<sequence length="879" mass="96601">MIQNAYSVKIDELLNRLGTRADSGLSSEEAASRLKKYGANLLSQKRPRSAWKIFFEQFLNPIVYILLGAMILAFLFSETIEGIAILLVVIINSIIGFAMEYQAVKSFDALNKMVQTNSRIIRNGQEISLPSSQVVPGDILLIKEGEVIPADARIIDQQSLLVKESMLTGESDEVVKNGGILSGEVRITDQSNMVFNGTMVSRGNAKVIVCLTGDKTAIGEISEISRSARKKRAPLQKKLIRLTNWLIILTLSLSAIIVLTGLFSENDLELMFKTGIALAVAAIPEGLPVVATLTLARGMVKLSKRNIVIKKLESVQTLGETNTICTDKTGTLTENDMQLKVIQFHDEKLELTNQDIPGLARSHDSMAEFLKIAVLCNNSNPSGSNQNGDALENALMGFAHETNIDLIKIINEHPEVKEFPFDVSTKLMATVNKEGDRFSINLKGAPESIFERCRYVLVNGQIQEFQDSAKWLEKVEDLASDGLKVLAFASKHMDTLPGETEFSQDLVLIAIAGFLDPPREDVAEAIQVYNKAGISVKMITGDHRGTAINIAKATGIVAADQIENLSFLGTDLKDFKNLDEEKKKRVLEARVFARMLPAQKLELVKFLQENEGVVGMLGDGVNDAPALSEADIGIAMGIRGTEAAREVADVILLDDKFVAIKLAIQQGRAIFENIRYFVIFLISCNLAEVISVAAASFTKLPLPLLPLQILYLNLITDIFPALALGLGKGSSGIMKMPPRPPDEQIITQKHWIATIIYGTSVTIAVIGAVIYSHFYLKLEYTAVNNIAFNTLVLAQLLNIFNLPSRKVSFLKNEVTKNKWVWISIAVSLFITYLGYAIPFLSEALSLKVLKSEHLVIALLFSTFSLVLSQILKRIGLIKI</sequence>
<dbReference type="InterPro" id="IPR050510">
    <property type="entry name" value="Cation_transp_ATPase_P-type"/>
</dbReference>
<feature type="transmembrane region" description="Helical" evidence="9">
    <location>
        <begin position="820"/>
        <end position="841"/>
    </location>
</feature>
<dbReference type="Gene3D" id="3.40.50.1000">
    <property type="entry name" value="HAD superfamily/HAD-like"/>
    <property type="match status" value="1"/>
</dbReference>
<feature type="transmembrane region" description="Helical" evidence="9">
    <location>
        <begin position="751"/>
        <end position="776"/>
    </location>
</feature>
<reference evidence="11" key="1">
    <citation type="submission" date="2022-07" db="EMBL/GenBank/DDBJ databases">
        <title>Gramela sediminis sp. nov., isolated from deep-sea sediment of the Indian Ocean.</title>
        <authorList>
            <person name="Shi H."/>
        </authorList>
    </citation>
    <scope>NUCLEOTIDE SEQUENCE</scope>
    <source>
        <strain evidence="11">GC03-9</strain>
    </source>
</reference>
<dbReference type="InterPro" id="IPR036412">
    <property type="entry name" value="HAD-like_sf"/>
</dbReference>
<dbReference type="GO" id="GO:0005391">
    <property type="term" value="F:P-type sodium:potassium-exchanging transporter activity"/>
    <property type="evidence" value="ECO:0007669"/>
    <property type="project" value="TreeGrafter"/>
</dbReference>
<protein>
    <submittedName>
        <fullName evidence="11">Cation-transporting P-type ATPase</fullName>
    </submittedName>
</protein>
<evidence type="ECO:0000256" key="1">
    <source>
        <dbReference type="ARBA" id="ARBA00004141"/>
    </source>
</evidence>
<comment type="similarity">
    <text evidence="2">Belongs to the cation transport ATPase (P-type) (TC 3.A.3) family. Type IIA subfamily.</text>
</comment>
<feature type="transmembrane region" description="Helical" evidence="9">
    <location>
        <begin position="676"/>
        <end position="697"/>
    </location>
</feature>
<dbReference type="Pfam" id="PF13246">
    <property type="entry name" value="Cation_ATPase"/>
    <property type="match status" value="1"/>
</dbReference>
<evidence type="ECO:0000256" key="8">
    <source>
        <dbReference type="ARBA" id="ARBA00023136"/>
    </source>
</evidence>
<dbReference type="Proteomes" id="UP001155280">
    <property type="component" value="Unassembled WGS sequence"/>
</dbReference>
<keyword evidence="4" id="KW-0547">Nucleotide-binding</keyword>
<comment type="caution">
    <text evidence="11">The sequence shown here is derived from an EMBL/GenBank/DDBJ whole genome shotgun (WGS) entry which is preliminary data.</text>
</comment>
<dbReference type="PANTHER" id="PTHR43294:SF20">
    <property type="entry name" value="P-TYPE ATPASE"/>
    <property type="match status" value="1"/>
</dbReference>
<dbReference type="InterPro" id="IPR023214">
    <property type="entry name" value="HAD_sf"/>
</dbReference>
<dbReference type="GO" id="GO:1990573">
    <property type="term" value="P:potassium ion import across plasma membrane"/>
    <property type="evidence" value="ECO:0007669"/>
    <property type="project" value="TreeGrafter"/>
</dbReference>
<dbReference type="InterPro" id="IPR001757">
    <property type="entry name" value="P_typ_ATPase"/>
</dbReference>
<keyword evidence="7 9" id="KW-1133">Transmembrane helix</keyword>
<keyword evidence="12" id="KW-1185">Reference proteome</keyword>
<dbReference type="PROSITE" id="PS00154">
    <property type="entry name" value="ATPASE_E1_E2"/>
    <property type="match status" value="1"/>
</dbReference>
<keyword evidence="3 9" id="KW-0812">Transmembrane</keyword>
<proteinExistence type="inferred from homology"/>
<evidence type="ECO:0000256" key="6">
    <source>
        <dbReference type="ARBA" id="ARBA00022967"/>
    </source>
</evidence>
<evidence type="ECO:0000256" key="3">
    <source>
        <dbReference type="ARBA" id="ARBA00022692"/>
    </source>
</evidence>
<dbReference type="InterPro" id="IPR018303">
    <property type="entry name" value="ATPase_P-typ_P_site"/>
</dbReference>
<dbReference type="RefSeq" id="WP_241551970.1">
    <property type="nucleotide sequence ID" value="NZ_JANCNS010000002.1"/>
</dbReference>
<dbReference type="PRINTS" id="PR00119">
    <property type="entry name" value="CATATPASE"/>
</dbReference>
<dbReference type="Pfam" id="PF00690">
    <property type="entry name" value="Cation_ATPase_N"/>
    <property type="match status" value="1"/>
</dbReference>
<dbReference type="InterPro" id="IPR004014">
    <property type="entry name" value="ATPase_P-typ_cation-transptr_N"/>
</dbReference>
<dbReference type="GO" id="GO:0036376">
    <property type="term" value="P:sodium ion export across plasma membrane"/>
    <property type="evidence" value="ECO:0007669"/>
    <property type="project" value="TreeGrafter"/>
</dbReference>
<dbReference type="InterPro" id="IPR059000">
    <property type="entry name" value="ATPase_P-type_domA"/>
</dbReference>
<dbReference type="InterPro" id="IPR008250">
    <property type="entry name" value="ATPase_P-typ_transduc_dom_A_sf"/>
</dbReference>
<dbReference type="GO" id="GO:0005524">
    <property type="term" value="F:ATP binding"/>
    <property type="evidence" value="ECO:0007669"/>
    <property type="project" value="UniProtKB-KW"/>
</dbReference>
<comment type="subcellular location">
    <subcellularLocation>
        <location evidence="1">Membrane</location>
        <topology evidence="1">Multi-pass membrane protein</topology>
    </subcellularLocation>
</comment>
<evidence type="ECO:0000256" key="9">
    <source>
        <dbReference type="SAM" id="Phobius"/>
    </source>
</evidence>
<evidence type="ECO:0000256" key="4">
    <source>
        <dbReference type="ARBA" id="ARBA00022741"/>
    </source>
</evidence>
<dbReference type="SUPFAM" id="SSF81653">
    <property type="entry name" value="Calcium ATPase, transduction domain A"/>
    <property type="match status" value="1"/>
</dbReference>
<feature type="transmembrane region" description="Helical" evidence="9">
    <location>
        <begin position="853"/>
        <end position="871"/>
    </location>
</feature>
<dbReference type="NCBIfam" id="TIGR01494">
    <property type="entry name" value="ATPase_P-type"/>
    <property type="match status" value="2"/>
</dbReference>
<feature type="transmembrane region" description="Helical" evidence="9">
    <location>
        <begin position="275"/>
        <end position="296"/>
    </location>
</feature>
<evidence type="ECO:0000259" key="10">
    <source>
        <dbReference type="SMART" id="SM00831"/>
    </source>
</evidence>
<evidence type="ECO:0000256" key="7">
    <source>
        <dbReference type="ARBA" id="ARBA00022989"/>
    </source>
</evidence>
<name>A0A9X2KXM8_9FLAO</name>
<dbReference type="PANTHER" id="PTHR43294">
    <property type="entry name" value="SODIUM/POTASSIUM-TRANSPORTING ATPASE SUBUNIT ALPHA"/>
    <property type="match status" value="1"/>
</dbReference>
<dbReference type="SUPFAM" id="SSF81665">
    <property type="entry name" value="Calcium ATPase, transmembrane domain M"/>
    <property type="match status" value="1"/>
</dbReference>
<evidence type="ECO:0000313" key="11">
    <source>
        <dbReference type="EMBL" id="MCP9200166.1"/>
    </source>
</evidence>
<dbReference type="SMART" id="SM00831">
    <property type="entry name" value="Cation_ATPase_N"/>
    <property type="match status" value="1"/>
</dbReference>
<organism evidence="11 12">
    <name type="scientific">Christiangramia oceanisediminis</name>
    <dbReference type="NCBI Taxonomy" id="2920386"/>
    <lineage>
        <taxon>Bacteria</taxon>
        <taxon>Pseudomonadati</taxon>
        <taxon>Bacteroidota</taxon>
        <taxon>Flavobacteriia</taxon>
        <taxon>Flavobacteriales</taxon>
        <taxon>Flavobacteriaceae</taxon>
        <taxon>Christiangramia</taxon>
    </lineage>
</organism>
<dbReference type="GO" id="GO:1902600">
    <property type="term" value="P:proton transmembrane transport"/>
    <property type="evidence" value="ECO:0007669"/>
    <property type="project" value="TreeGrafter"/>
</dbReference>
<evidence type="ECO:0000256" key="5">
    <source>
        <dbReference type="ARBA" id="ARBA00022840"/>
    </source>
</evidence>
<dbReference type="SFLD" id="SFLDS00003">
    <property type="entry name" value="Haloacid_Dehalogenase"/>
    <property type="match status" value="1"/>
</dbReference>
<dbReference type="InterPro" id="IPR023299">
    <property type="entry name" value="ATPase_P-typ_cyto_dom_N"/>
</dbReference>
<feature type="transmembrane region" description="Helical" evidence="9">
    <location>
        <begin position="58"/>
        <end position="77"/>
    </location>
</feature>
<feature type="domain" description="Cation-transporting P-type ATPase N-terminal" evidence="10">
    <location>
        <begin position="4"/>
        <end position="78"/>
    </location>
</feature>
<dbReference type="PRINTS" id="PR00120">
    <property type="entry name" value="HATPASE"/>
</dbReference>
<feature type="transmembrane region" description="Helical" evidence="9">
    <location>
        <begin position="782"/>
        <end position="800"/>
    </location>
</feature>
<evidence type="ECO:0000313" key="12">
    <source>
        <dbReference type="Proteomes" id="UP001155280"/>
    </source>
</evidence>
<dbReference type="GO" id="GO:0006883">
    <property type="term" value="P:intracellular sodium ion homeostasis"/>
    <property type="evidence" value="ECO:0007669"/>
    <property type="project" value="TreeGrafter"/>
</dbReference>
<feature type="transmembrane region" description="Helical" evidence="9">
    <location>
        <begin position="83"/>
        <end position="104"/>
    </location>
</feature>
<dbReference type="AlphaFoldDB" id="A0A9X2KXM8"/>
<dbReference type="SUPFAM" id="SSF81660">
    <property type="entry name" value="Metal cation-transporting ATPase, ATP-binding domain N"/>
    <property type="match status" value="1"/>
</dbReference>
<keyword evidence="5" id="KW-0067">ATP-binding</keyword>
<dbReference type="Pfam" id="PF00122">
    <property type="entry name" value="E1-E2_ATPase"/>
    <property type="match status" value="1"/>
</dbReference>
<feature type="transmembrane region" description="Helical" evidence="9">
    <location>
        <begin position="709"/>
        <end position="730"/>
    </location>
</feature>
<dbReference type="Gene3D" id="2.70.150.10">
    <property type="entry name" value="Calcium-transporting ATPase, cytoplasmic transduction domain A"/>
    <property type="match status" value="1"/>
</dbReference>
<dbReference type="GO" id="GO:0016887">
    <property type="term" value="F:ATP hydrolysis activity"/>
    <property type="evidence" value="ECO:0007669"/>
    <property type="project" value="InterPro"/>
</dbReference>
<dbReference type="Gene3D" id="3.40.1110.10">
    <property type="entry name" value="Calcium-transporting ATPase, cytoplasmic domain N"/>
    <property type="match status" value="1"/>
</dbReference>
<gene>
    <name evidence="11" type="ORF">MKO06_09615</name>
</gene>
<dbReference type="InterPro" id="IPR006068">
    <property type="entry name" value="ATPase_P-typ_cation-transptr_C"/>
</dbReference>
<dbReference type="Gene3D" id="1.20.1110.10">
    <property type="entry name" value="Calcium-transporting ATPase, transmembrane domain"/>
    <property type="match status" value="1"/>
</dbReference>
<feature type="transmembrane region" description="Helical" evidence="9">
    <location>
        <begin position="239"/>
        <end position="263"/>
    </location>
</feature>
<dbReference type="SUPFAM" id="SSF56784">
    <property type="entry name" value="HAD-like"/>
    <property type="match status" value="1"/>
</dbReference>
<dbReference type="SFLD" id="SFLDF00027">
    <property type="entry name" value="p-type_atpase"/>
    <property type="match status" value="1"/>
</dbReference>
<dbReference type="InterPro" id="IPR044492">
    <property type="entry name" value="P_typ_ATPase_HD_dom"/>
</dbReference>
<keyword evidence="6" id="KW-1278">Translocase</keyword>
<evidence type="ECO:0000256" key="2">
    <source>
        <dbReference type="ARBA" id="ARBA00005675"/>
    </source>
</evidence>
<dbReference type="EMBL" id="JANCNS010000002">
    <property type="protein sequence ID" value="MCP9200166.1"/>
    <property type="molecule type" value="Genomic_DNA"/>
</dbReference>
<dbReference type="Pfam" id="PF00689">
    <property type="entry name" value="Cation_ATPase_C"/>
    <property type="match status" value="1"/>
</dbReference>
<dbReference type="GO" id="GO:0030007">
    <property type="term" value="P:intracellular potassium ion homeostasis"/>
    <property type="evidence" value="ECO:0007669"/>
    <property type="project" value="TreeGrafter"/>
</dbReference>
<dbReference type="SFLD" id="SFLDG00002">
    <property type="entry name" value="C1.7:_P-type_atpase_like"/>
    <property type="match status" value="1"/>
</dbReference>
<dbReference type="GO" id="GO:0005886">
    <property type="term" value="C:plasma membrane"/>
    <property type="evidence" value="ECO:0007669"/>
    <property type="project" value="TreeGrafter"/>
</dbReference>
<keyword evidence="8 9" id="KW-0472">Membrane</keyword>